<proteinExistence type="predicted"/>
<gene>
    <name evidence="2" type="ORF">AUP40_21560</name>
</gene>
<name>A0ABR5XXP4_9PROT</name>
<accession>A0ABR5XXP4</accession>
<sequence>MHQKGIEQMGRRSRYQIERDELRSDYGHAYAGVGLWFPGTPETTSAIRIAEMQQQHLKNAIDFLEREIVAIESELLSGALKSKEAVEGHIYAVNSKISEMKKHITK</sequence>
<evidence type="ECO:0000313" key="2">
    <source>
        <dbReference type="EMBL" id="KZD00572.1"/>
    </source>
</evidence>
<keyword evidence="1" id="KW-0175">Coiled coil</keyword>
<evidence type="ECO:0000256" key="1">
    <source>
        <dbReference type="SAM" id="Coils"/>
    </source>
</evidence>
<dbReference type="EMBL" id="LPXL01000042">
    <property type="protein sequence ID" value="KZD00572.1"/>
    <property type="molecule type" value="Genomic_DNA"/>
</dbReference>
<dbReference type="Proteomes" id="UP000076167">
    <property type="component" value="Unassembled WGS sequence"/>
</dbReference>
<comment type="caution">
    <text evidence="2">The sequence shown here is derived from an EMBL/GenBank/DDBJ whole genome shotgun (WGS) entry which is preliminary data.</text>
</comment>
<evidence type="ECO:0000313" key="3">
    <source>
        <dbReference type="Proteomes" id="UP000076167"/>
    </source>
</evidence>
<keyword evidence="3" id="KW-1185">Reference proteome</keyword>
<reference evidence="2 3" key="1">
    <citation type="submission" date="2015-12" db="EMBL/GenBank/DDBJ databases">
        <title>Genome sequence of Thalassospira xiamenensis MCCC 1A03005.</title>
        <authorList>
            <person name="Lu L."/>
            <person name="Lai Q."/>
            <person name="Shao Z."/>
            <person name="Qian P."/>
        </authorList>
    </citation>
    <scope>NUCLEOTIDE SEQUENCE [LARGE SCALE GENOMIC DNA]</scope>
    <source>
        <strain evidence="2 3">MCCC 1A03005</strain>
    </source>
</reference>
<feature type="coiled-coil region" evidence="1">
    <location>
        <begin position="47"/>
        <end position="74"/>
    </location>
</feature>
<protein>
    <submittedName>
        <fullName evidence="2">Uncharacterized protein</fullName>
    </submittedName>
</protein>
<organism evidence="2 3">
    <name type="scientific">Thalassospira xiamenensis</name>
    <dbReference type="NCBI Taxonomy" id="220697"/>
    <lineage>
        <taxon>Bacteria</taxon>
        <taxon>Pseudomonadati</taxon>
        <taxon>Pseudomonadota</taxon>
        <taxon>Alphaproteobacteria</taxon>
        <taxon>Rhodospirillales</taxon>
        <taxon>Thalassospiraceae</taxon>
        <taxon>Thalassospira</taxon>
    </lineage>
</organism>